<accession>A0A220UH84</accession>
<evidence type="ECO:0000256" key="2">
    <source>
        <dbReference type="SAM" id="MobiDB-lite"/>
    </source>
</evidence>
<feature type="domain" description="TrwC relaxase" evidence="3">
    <location>
        <begin position="10"/>
        <end position="405"/>
    </location>
</feature>
<name>A0A220UH84_9MICO</name>
<dbReference type="NCBIfam" id="NF041492">
    <property type="entry name" value="MobF"/>
    <property type="match status" value="1"/>
</dbReference>
<evidence type="ECO:0000313" key="4">
    <source>
        <dbReference type="EMBL" id="ASK67350.1"/>
    </source>
</evidence>
<keyword evidence="5" id="KW-1185">Reference proteome</keyword>
<reference evidence="4 5" key="1">
    <citation type="submission" date="2017-07" db="EMBL/GenBank/DDBJ databases">
        <title>Brachybacterium sp. VR2415.</title>
        <authorList>
            <person name="Tak E.J."/>
            <person name="Bae J.-W."/>
        </authorList>
    </citation>
    <scope>NUCLEOTIDE SEQUENCE [LARGE SCALE GENOMIC DNA]</scope>
    <source>
        <strain evidence="4 5">VR2415</strain>
        <plasmid evidence="4 5">unnamed2</plasmid>
    </source>
</reference>
<dbReference type="SUPFAM" id="SSF55464">
    <property type="entry name" value="Origin of replication-binding domain, RBD-like"/>
    <property type="match status" value="1"/>
</dbReference>
<feature type="compositionally biased region" description="Basic and acidic residues" evidence="2">
    <location>
        <begin position="1286"/>
        <end position="1296"/>
    </location>
</feature>
<dbReference type="InterPro" id="IPR027417">
    <property type="entry name" value="P-loop_NTPase"/>
</dbReference>
<dbReference type="InterPro" id="IPR014862">
    <property type="entry name" value="TrwC"/>
</dbReference>
<evidence type="ECO:0000259" key="3">
    <source>
        <dbReference type="Pfam" id="PF08751"/>
    </source>
</evidence>
<dbReference type="Proteomes" id="UP000198398">
    <property type="component" value="Plasmid unnamed2"/>
</dbReference>
<feature type="compositionally biased region" description="Basic and acidic residues" evidence="2">
    <location>
        <begin position="1452"/>
        <end position="1462"/>
    </location>
</feature>
<protein>
    <submittedName>
        <fullName evidence="4">Conjugal transfer protein TraA</fullName>
    </submittedName>
</protein>
<feature type="region of interest" description="Disordered" evidence="2">
    <location>
        <begin position="1392"/>
        <end position="1481"/>
    </location>
</feature>
<feature type="compositionally biased region" description="Basic and acidic residues" evidence="2">
    <location>
        <begin position="971"/>
        <end position="1001"/>
    </location>
</feature>
<feature type="region of interest" description="Disordered" evidence="2">
    <location>
        <begin position="971"/>
        <end position="1006"/>
    </location>
</feature>
<feature type="compositionally biased region" description="Low complexity" evidence="2">
    <location>
        <begin position="1413"/>
        <end position="1424"/>
    </location>
</feature>
<dbReference type="EMBL" id="CP022318">
    <property type="protein sequence ID" value="ASK67350.1"/>
    <property type="molecule type" value="Genomic_DNA"/>
</dbReference>
<dbReference type="Gene3D" id="2.30.30.940">
    <property type="match status" value="1"/>
</dbReference>
<dbReference type="CDD" id="cd17933">
    <property type="entry name" value="DEXSc_RecD-like"/>
    <property type="match status" value="1"/>
</dbReference>
<proteinExistence type="predicted"/>
<feature type="coiled-coil region" evidence="1">
    <location>
        <begin position="1153"/>
        <end position="1209"/>
    </location>
</feature>
<keyword evidence="4" id="KW-0614">Plasmid</keyword>
<dbReference type="SUPFAM" id="SSF52540">
    <property type="entry name" value="P-loop containing nucleoside triphosphate hydrolases"/>
    <property type="match status" value="2"/>
</dbReference>
<feature type="compositionally biased region" description="Basic and acidic residues" evidence="2">
    <location>
        <begin position="1402"/>
        <end position="1412"/>
    </location>
</feature>
<feature type="region of interest" description="Disordered" evidence="2">
    <location>
        <begin position="1286"/>
        <end position="1310"/>
    </location>
</feature>
<dbReference type="Pfam" id="PF13604">
    <property type="entry name" value="AAA_30"/>
    <property type="match status" value="1"/>
</dbReference>
<keyword evidence="1" id="KW-0175">Coiled coil</keyword>
<sequence length="1481" mass="163645">MMSVSKLSHGDGYAYYSAMTASGDQRRQDGQELTDYYLDSGAPEGRWIGKGTAALGVSGAVSEQQMKALFGEGRHPNADAIEASVIAGGGSAKDAERASRLGRRPYKYDSSTSEIGQRIQSARDAQEIRLGRELSVDEIRQTRMRVASEVYEERFSHRPTDDKELATFLSKELSKGSNSVAGYDLTFSPPKSVSVLWGLADKDTAEAVAAAHEAAIDDAVEYLEEHAIGTRAGAGGVAQLDVTGMIATRFRHHDSRDGDPQLHDHVVVANKVYDPQSDRWRTLDGAALYRSAVSASEHYNQRLVAHLSARGFSFSPRSTGPGKRPVMEVDGIDPRLMSQSAKRSAAIRARTRELVASYVREHGREPDTKLMHQLRQQATLETRTPKGPHRSLAEMREQWRNEAAEILGSTDVEGIADVARQAAIGSRERALAVRDGLNIIGAGENVIAELSTRRSTWAERDIRAEVDRWAARNDGWMLSGFQREAIAQYARDVGSVNLTPRSEAPVLADLTRADGTSIYEPRDRNIYTSARMIDAEYTLLDAAREEAIPAAAPATFDEVLARQDVPLDDGQIELARAFACGEHVLAVGIGPAGAGKTTAMKLAVETVQAGGGRVIGLSVAATAAAQLEDATGAESTTLAQWLHWRGRAREGDPVPERFALRTGDVVLVDEAGMAGTLNLEQLVSDARIVGAHVRLIGDDRQLQAVESGGALRMIASEVGAVELTQLHRFRHTDGTRNDAEAQASLALRQGDISWYESAGRVHSGRHEDLVDQIVRAWDADDGAGRESLMMADTNVRVAELNGLAQERRIARGQVDLSASTALRDGHDAGIGDVVVTRRVDRTLTINGTRDCVKNGDAWTVQRIHDDGSITAARLTDERPVHLPAEYVRESTELGYASTVHRAQGRTVDVARALATTATSREGLYVAMTRGRHSNELFVGTDDQPRDVVLSRITRSDRRDVAARDAMLTEAERVDSPAELGRQHQDVTSRADEQRYSSHLRESLGAGAERVVTSDARSAVDAALRSAEDAGYDIDRLLHRHSDVLEPDKAEDPGKLLAWRLRNDLRRGSEQASSAERRPLREMPRERLVELSAESAERRTAAREAVNIAEARHSLDAKPIDLKDRTVPAWTDRPHGSLTAGELSDMVAAARVVASEDQHQLTDARRELRELQREWSTYRRAEVNLRDPRMETTAARIQHVEETVSALREKLRAGHTDLTELRREHGMRRAMPTRSWVLENVQRDAQRRHGHTDREHIRARAGHVLDLEDARRILERESTLDRTIRAEQRRREVEPDRAMSAPADGLPRWLAPDRGMEDPALSPAWRDHLAQRREFLAARLRADGRALALRREPWTRDLGPTPADGTAQRTRWEETAGQVKAWRQLHDYADETRALPEPSEVAAQERADLEQLRSRLAPPRAAAPARTRDVPLPSLKDRVAAQRAAEGVSRLSEGQKRADEQMRQRLAQQAREREQGKGPVQR</sequence>
<organism evidence="4 5">
    <name type="scientific">Brachybacterium avium</name>
    <dbReference type="NCBI Taxonomy" id="2017485"/>
    <lineage>
        <taxon>Bacteria</taxon>
        <taxon>Bacillati</taxon>
        <taxon>Actinomycetota</taxon>
        <taxon>Actinomycetes</taxon>
        <taxon>Micrococcales</taxon>
        <taxon>Dermabacteraceae</taxon>
        <taxon>Brachybacterium</taxon>
    </lineage>
</organism>
<dbReference type="Pfam" id="PF08751">
    <property type="entry name" value="TrwC"/>
    <property type="match status" value="1"/>
</dbReference>
<gene>
    <name evidence="4" type="ORF">CFK39_16015</name>
</gene>
<geneLocation type="plasmid" evidence="4 5">
    <name>unnamed2</name>
</geneLocation>
<evidence type="ECO:0000313" key="5">
    <source>
        <dbReference type="Proteomes" id="UP000198398"/>
    </source>
</evidence>
<dbReference type="RefSeq" id="WP_089066577.1">
    <property type="nucleotide sequence ID" value="NZ_CP022318.1"/>
</dbReference>
<dbReference type="Gene3D" id="3.40.50.300">
    <property type="entry name" value="P-loop containing nucleotide triphosphate hydrolases"/>
    <property type="match status" value="2"/>
</dbReference>
<dbReference type="OrthoDB" id="4524286at2"/>
<evidence type="ECO:0000256" key="1">
    <source>
        <dbReference type="SAM" id="Coils"/>
    </source>
</evidence>
<dbReference type="CDD" id="cd18809">
    <property type="entry name" value="SF1_C_RecD"/>
    <property type="match status" value="1"/>
</dbReference>
<dbReference type="KEGG" id="brv:CFK39_16015"/>